<evidence type="ECO:0000313" key="1">
    <source>
        <dbReference type="EMBL" id="KAG0006576.1"/>
    </source>
</evidence>
<sequence>MSTASFLTWALNKVPKKEHVTFTNFVKKFGFTTKESANEAYITLINSTNICQRRQMKLHESYKLFLERQEDGFWADRTLKTTDHMLLVNSAVIAKKAGTMIQEAGLLEANSGLGRYLSDLKTEDESLEVLDDTDDSESEATETGGTVPRGSVITACVFAVLVNILVRIKLIPPKFRPYWINFNAVGLGLINPSPALAITMLTGWIGDQIWMRFNRVANERYMYAIAGGFISGVGVAHQSDHGSWWYQGWFGSMGV</sequence>
<evidence type="ECO:0000313" key="2">
    <source>
        <dbReference type="Proteomes" id="UP000749646"/>
    </source>
</evidence>
<accession>A0A9P6ML33</accession>
<gene>
    <name evidence="1" type="ORF">BGZ65_006434</name>
</gene>
<protein>
    <submittedName>
        <fullName evidence="1">Uncharacterized protein</fullName>
    </submittedName>
</protein>
<keyword evidence="2" id="KW-1185">Reference proteome</keyword>
<dbReference type="EMBL" id="JAAAHW010000092">
    <property type="protein sequence ID" value="KAG0006576.1"/>
    <property type="molecule type" value="Genomic_DNA"/>
</dbReference>
<name>A0A9P6ML33_9FUNG</name>
<comment type="caution">
    <text evidence="1">The sequence shown here is derived from an EMBL/GenBank/DDBJ whole genome shotgun (WGS) entry which is preliminary data.</text>
</comment>
<dbReference type="AlphaFoldDB" id="A0A9P6ML33"/>
<reference evidence="1" key="1">
    <citation type="journal article" date="2020" name="Fungal Divers.">
        <title>Resolving the Mortierellaceae phylogeny through synthesis of multi-gene phylogenetics and phylogenomics.</title>
        <authorList>
            <person name="Vandepol N."/>
            <person name="Liber J."/>
            <person name="Desiro A."/>
            <person name="Na H."/>
            <person name="Kennedy M."/>
            <person name="Barry K."/>
            <person name="Grigoriev I.V."/>
            <person name="Miller A.N."/>
            <person name="O'Donnell K."/>
            <person name="Stajich J.E."/>
            <person name="Bonito G."/>
        </authorList>
    </citation>
    <scope>NUCLEOTIDE SEQUENCE</scope>
    <source>
        <strain evidence="1">MES-2147</strain>
    </source>
</reference>
<organism evidence="1 2">
    <name type="scientific">Modicella reniformis</name>
    <dbReference type="NCBI Taxonomy" id="1440133"/>
    <lineage>
        <taxon>Eukaryota</taxon>
        <taxon>Fungi</taxon>
        <taxon>Fungi incertae sedis</taxon>
        <taxon>Mucoromycota</taxon>
        <taxon>Mortierellomycotina</taxon>
        <taxon>Mortierellomycetes</taxon>
        <taxon>Mortierellales</taxon>
        <taxon>Mortierellaceae</taxon>
        <taxon>Modicella</taxon>
    </lineage>
</organism>
<proteinExistence type="predicted"/>
<dbReference type="OrthoDB" id="2446749at2759"/>
<dbReference type="Proteomes" id="UP000749646">
    <property type="component" value="Unassembled WGS sequence"/>
</dbReference>